<dbReference type="SUPFAM" id="SSF55658">
    <property type="entry name" value="L9 N-domain-like"/>
    <property type="match status" value="1"/>
</dbReference>
<dbReference type="InterPro" id="IPR020070">
    <property type="entry name" value="Ribosomal_bL9_N"/>
</dbReference>
<keyword evidence="2" id="KW-0689">Ribosomal protein</keyword>
<protein>
    <recommendedName>
        <fullName evidence="5">Large ribosomal subunit protein bL9c</fullName>
    </recommendedName>
    <alternativeName>
        <fullName evidence="4">CL9</fullName>
    </alternativeName>
</protein>
<dbReference type="Gene3D" id="3.40.5.10">
    <property type="entry name" value="Ribosomal protein L9, N-terminal domain"/>
    <property type="match status" value="1"/>
</dbReference>
<comment type="similarity">
    <text evidence="1">Belongs to the bacterial ribosomal protein bL9 family.</text>
</comment>
<evidence type="ECO:0000259" key="6">
    <source>
        <dbReference type="Pfam" id="PF01281"/>
    </source>
</evidence>
<dbReference type="GO" id="GO:1990904">
    <property type="term" value="C:ribonucleoprotein complex"/>
    <property type="evidence" value="ECO:0007669"/>
    <property type="project" value="UniProtKB-KW"/>
</dbReference>
<evidence type="ECO:0000256" key="4">
    <source>
        <dbReference type="ARBA" id="ARBA00031047"/>
    </source>
</evidence>
<dbReference type="GO" id="GO:0006412">
    <property type="term" value="P:translation"/>
    <property type="evidence" value="ECO:0007669"/>
    <property type="project" value="InterPro"/>
</dbReference>
<dbReference type="InterPro" id="IPR009027">
    <property type="entry name" value="Ribosomal_bL9/RNase_H1_N"/>
</dbReference>
<dbReference type="Pfam" id="PF01281">
    <property type="entry name" value="Ribosomal_L9_N"/>
    <property type="match status" value="1"/>
</dbReference>
<keyword evidence="3" id="KW-0687">Ribonucleoprotein</keyword>
<dbReference type="GO" id="GO:0005840">
    <property type="term" value="C:ribosome"/>
    <property type="evidence" value="ECO:0007669"/>
    <property type="project" value="UniProtKB-KW"/>
</dbReference>
<organism evidence="7">
    <name type="scientific">Micromonas pusilla</name>
    <name type="common">Picoplanktonic green alga</name>
    <name type="synonym">Chromulina pusilla</name>
    <dbReference type="NCBI Taxonomy" id="38833"/>
    <lineage>
        <taxon>Eukaryota</taxon>
        <taxon>Viridiplantae</taxon>
        <taxon>Chlorophyta</taxon>
        <taxon>Mamiellophyceae</taxon>
        <taxon>Mamiellales</taxon>
        <taxon>Mamiellaceae</taxon>
        <taxon>Micromonas</taxon>
    </lineage>
</organism>
<evidence type="ECO:0000313" key="7">
    <source>
        <dbReference type="EMBL" id="CAD8591921.1"/>
    </source>
</evidence>
<evidence type="ECO:0000256" key="1">
    <source>
        <dbReference type="ARBA" id="ARBA00010605"/>
    </source>
</evidence>
<proteinExistence type="inferred from homology"/>
<reference evidence="7" key="1">
    <citation type="submission" date="2021-01" db="EMBL/GenBank/DDBJ databases">
        <authorList>
            <person name="Corre E."/>
            <person name="Pelletier E."/>
            <person name="Niang G."/>
            <person name="Scheremetjew M."/>
            <person name="Finn R."/>
            <person name="Kale V."/>
            <person name="Holt S."/>
            <person name="Cochrane G."/>
            <person name="Meng A."/>
            <person name="Brown T."/>
            <person name="Cohen L."/>
        </authorList>
    </citation>
    <scope>NUCLEOTIDE SEQUENCE</scope>
    <source>
        <strain evidence="7">CCMP494</strain>
    </source>
</reference>
<name>A0A7S0PUM8_MICPS</name>
<dbReference type="InterPro" id="IPR036935">
    <property type="entry name" value="Ribosomal_bL9_N_sf"/>
</dbReference>
<evidence type="ECO:0000256" key="2">
    <source>
        <dbReference type="ARBA" id="ARBA00022980"/>
    </source>
</evidence>
<sequence>MSWLAARAAREACGTSSRRSLLRGAISSCIARGADADAVAPHPSSRWETAFPSSLWRQDRGAKRANRRVDVVLLQDVEGLGREGAVVNVKPGRARNHLVPHKMASYPNEHRLAEAAAKRETWDEAVVKEASEDAAAKENKIALGILVNTPLVVKRIEDKTTKQPRLPVTAELLQKEALRQRQLECDARMFVMPKDGAALKTFGEHKVPLWIDKRQVPEEQTLTVIVRKKR</sequence>
<dbReference type="EMBL" id="HBEV01011997">
    <property type="protein sequence ID" value="CAD8591921.1"/>
    <property type="molecule type" value="Transcribed_RNA"/>
</dbReference>
<dbReference type="GO" id="GO:0003735">
    <property type="term" value="F:structural constituent of ribosome"/>
    <property type="evidence" value="ECO:0007669"/>
    <property type="project" value="InterPro"/>
</dbReference>
<evidence type="ECO:0000256" key="3">
    <source>
        <dbReference type="ARBA" id="ARBA00023274"/>
    </source>
</evidence>
<evidence type="ECO:0000256" key="5">
    <source>
        <dbReference type="ARBA" id="ARBA00035193"/>
    </source>
</evidence>
<dbReference type="AlphaFoldDB" id="A0A7S0PUM8"/>
<dbReference type="InterPro" id="IPR000244">
    <property type="entry name" value="Ribosomal_bL9"/>
</dbReference>
<feature type="domain" description="Ribosomal protein L9" evidence="6">
    <location>
        <begin position="69"/>
        <end position="114"/>
    </location>
</feature>
<dbReference type="PANTHER" id="PTHR21368">
    <property type="entry name" value="50S RIBOSOMAL PROTEIN L9"/>
    <property type="match status" value="1"/>
</dbReference>
<gene>
    <name evidence="7" type="ORF">MSP1404_LOCUS9325</name>
</gene>
<accession>A0A7S0PUM8</accession>